<feature type="region of interest" description="Disordered" evidence="1">
    <location>
        <begin position="44"/>
        <end position="76"/>
    </location>
</feature>
<reference evidence="3" key="1">
    <citation type="submission" date="2025-08" db="UniProtKB">
        <authorList>
            <consortium name="RefSeq"/>
        </authorList>
    </citation>
    <scope>IDENTIFICATION</scope>
</reference>
<name>A0A7E5VUL9_TRINI</name>
<dbReference type="Proteomes" id="UP000322000">
    <property type="component" value="Chromosome 8"/>
</dbReference>
<organism evidence="2 3">
    <name type="scientific">Trichoplusia ni</name>
    <name type="common">Cabbage looper</name>
    <dbReference type="NCBI Taxonomy" id="7111"/>
    <lineage>
        <taxon>Eukaryota</taxon>
        <taxon>Metazoa</taxon>
        <taxon>Ecdysozoa</taxon>
        <taxon>Arthropoda</taxon>
        <taxon>Hexapoda</taxon>
        <taxon>Insecta</taxon>
        <taxon>Pterygota</taxon>
        <taxon>Neoptera</taxon>
        <taxon>Endopterygota</taxon>
        <taxon>Lepidoptera</taxon>
        <taxon>Glossata</taxon>
        <taxon>Ditrysia</taxon>
        <taxon>Noctuoidea</taxon>
        <taxon>Noctuidae</taxon>
        <taxon>Plusiinae</taxon>
        <taxon>Trichoplusia</taxon>
    </lineage>
</organism>
<dbReference type="KEGG" id="tnl:113496869"/>
<dbReference type="GeneID" id="113496869"/>
<evidence type="ECO:0000313" key="2">
    <source>
        <dbReference type="Proteomes" id="UP000322000"/>
    </source>
</evidence>
<protein>
    <submittedName>
        <fullName evidence="3">Uncharacterized protein LOC113496869</fullName>
    </submittedName>
</protein>
<dbReference type="RefSeq" id="XP_026732040.1">
    <property type="nucleotide sequence ID" value="XM_026876239.1"/>
</dbReference>
<gene>
    <name evidence="3" type="primary">LOC113496869</name>
</gene>
<keyword evidence="2" id="KW-1185">Reference proteome</keyword>
<evidence type="ECO:0000256" key="1">
    <source>
        <dbReference type="SAM" id="MobiDB-lite"/>
    </source>
</evidence>
<sequence length="133" mass="14291">MLCRKPPLYFGLFKMDSKIVLIFLGTLLSVNCLVEKLLLAPKVQQAPEKQHDRVRRDSPFSAPAQPNVVVMSSGSRHGVPNSMYRGSYNGGGGSYGVSGAAYGSGSNKGPAVIVNMPESGSCKKKKNKKKSLF</sequence>
<evidence type="ECO:0000313" key="3">
    <source>
        <dbReference type="RefSeq" id="XP_026732040.1"/>
    </source>
</evidence>
<dbReference type="InParanoid" id="A0A7E5VUL9"/>
<feature type="compositionally biased region" description="Basic and acidic residues" evidence="1">
    <location>
        <begin position="48"/>
        <end position="58"/>
    </location>
</feature>
<proteinExistence type="predicted"/>
<dbReference type="AlphaFoldDB" id="A0A7E5VUL9"/>
<accession>A0A7E5VUL9</accession>